<dbReference type="EMBL" id="CZDF01000132">
    <property type="protein sequence ID" value="CUR31167.1"/>
    <property type="molecule type" value="Genomic_DNA"/>
</dbReference>
<evidence type="ECO:0000313" key="10">
    <source>
        <dbReference type="Proteomes" id="UP000184315"/>
    </source>
</evidence>
<evidence type="ECO:0000256" key="2">
    <source>
        <dbReference type="ARBA" id="ARBA00005417"/>
    </source>
</evidence>
<evidence type="ECO:0000256" key="5">
    <source>
        <dbReference type="ARBA" id="ARBA00022741"/>
    </source>
</evidence>
<keyword evidence="4" id="KW-1003">Cell membrane</keyword>
<dbReference type="GO" id="GO:0005524">
    <property type="term" value="F:ATP binding"/>
    <property type="evidence" value="ECO:0007669"/>
    <property type="project" value="UniProtKB-KW"/>
</dbReference>
<dbReference type="PANTHER" id="PTHR43297">
    <property type="entry name" value="OLIGOPEPTIDE TRANSPORT ATP-BINDING PROTEIN APPD"/>
    <property type="match status" value="1"/>
</dbReference>
<dbReference type="GO" id="GO:0015833">
    <property type="term" value="P:peptide transport"/>
    <property type="evidence" value="ECO:0007669"/>
    <property type="project" value="InterPro"/>
</dbReference>
<reference evidence="10" key="1">
    <citation type="submission" date="2015-10" db="EMBL/GenBank/DDBJ databases">
        <authorList>
            <person name="Regsiter A."/>
            <person name="william w."/>
        </authorList>
    </citation>
    <scope>NUCLEOTIDE SEQUENCE [LARGE SCALE GENOMIC DNA]</scope>
</reference>
<dbReference type="SUPFAM" id="SSF52540">
    <property type="entry name" value="P-loop containing nucleoside triphosphate hydrolases"/>
    <property type="match status" value="1"/>
</dbReference>
<dbReference type="STRING" id="671072.PL9214290758"/>
<dbReference type="InterPro" id="IPR003593">
    <property type="entry name" value="AAA+_ATPase"/>
</dbReference>
<accession>A0A1J1LF12</accession>
<dbReference type="Proteomes" id="UP000184315">
    <property type="component" value="Unassembled WGS sequence"/>
</dbReference>
<dbReference type="FunFam" id="3.40.50.300:FF:000016">
    <property type="entry name" value="Oligopeptide ABC transporter ATP-binding component"/>
    <property type="match status" value="1"/>
</dbReference>
<proteinExistence type="inferred from homology"/>
<comment type="similarity">
    <text evidence="2">Belongs to the ABC transporter superfamily.</text>
</comment>
<dbReference type="Gene3D" id="3.40.50.300">
    <property type="entry name" value="P-loop containing nucleotide triphosphate hydrolases"/>
    <property type="match status" value="1"/>
</dbReference>
<evidence type="ECO:0000256" key="1">
    <source>
        <dbReference type="ARBA" id="ARBA00004202"/>
    </source>
</evidence>
<evidence type="ECO:0000256" key="6">
    <source>
        <dbReference type="ARBA" id="ARBA00022840"/>
    </source>
</evidence>
<protein>
    <submittedName>
        <fullName evidence="9">Oligopeptide transport protein (ABC superfamily, ATP-binding protein)</fullName>
        <ecNumber evidence="9">3.6.3.24</ecNumber>
    </submittedName>
</protein>
<dbReference type="InterPro" id="IPR003439">
    <property type="entry name" value="ABC_transporter-like_ATP-bd"/>
</dbReference>
<evidence type="ECO:0000256" key="4">
    <source>
        <dbReference type="ARBA" id="ARBA00022475"/>
    </source>
</evidence>
<dbReference type="NCBIfam" id="TIGR01727">
    <property type="entry name" value="oligo_HPY"/>
    <property type="match status" value="1"/>
</dbReference>
<dbReference type="AlphaFoldDB" id="A0A1J1LF12"/>
<keyword evidence="9" id="KW-0378">Hydrolase</keyword>
<gene>
    <name evidence="9" type="primary">oppD</name>
    <name evidence="9" type="ORF">PL9214290758</name>
</gene>
<organism evidence="9 10">
    <name type="scientific">Planktothrix tepida PCC 9214</name>
    <dbReference type="NCBI Taxonomy" id="671072"/>
    <lineage>
        <taxon>Bacteria</taxon>
        <taxon>Bacillati</taxon>
        <taxon>Cyanobacteriota</taxon>
        <taxon>Cyanophyceae</taxon>
        <taxon>Oscillatoriophycideae</taxon>
        <taxon>Oscillatoriales</taxon>
        <taxon>Microcoleaceae</taxon>
        <taxon>Planktothrix</taxon>
    </lineage>
</organism>
<name>A0A1J1LF12_9CYAN</name>
<evidence type="ECO:0000313" key="9">
    <source>
        <dbReference type="EMBL" id="CUR31167.1"/>
    </source>
</evidence>
<dbReference type="EC" id="3.6.3.24" evidence="9"/>
<dbReference type="PROSITE" id="PS00211">
    <property type="entry name" value="ABC_TRANSPORTER_1"/>
    <property type="match status" value="1"/>
</dbReference>
<dbReference type="InterPro" id="IPR013563">
    <property type="entry name" value="Oligopep_ABC_C"/>
</dbReference>
<sequence length="342" mass="38014">MLILSLLFGNSDLMLNIMIPLLEVKNLAIQFVTLDGIVQAVNGISYQVYPGETLGIVGESGSGKSMSVLSILRLIPSPPGKITQGEIWFQGKNLLQLNAQQLQKIRGRDIAMIFQDPMTSLNPVLTIGKQLTEALQLHLKFTSEQAQNRAIQLLQQVGIPSPERRLKNYPHEFSGGMRQRVMIAMALGCQPQLLIADEPTTALDVTVQAQVVELVKQLRNQQGMSVIWITHDLALLAGLADRILVMYAGQIVEQATVHQLYKTPRHPYTIGLLKSLPRLDQIRQESLSTIEGTPPNLIDYPPGCPFAPRCQFAIEHCFQENPPLEQIEPNHKVACWVLPRAT</sequence>
<evidence type="ECO:0000256" key="3">
    <source>
        <dbReference type="ARBA" id="ARBA00022448"/>
    </source>
</evidence>
<dbReference type="PANTHER" id="PTHR43297:SF2">
    <property type="entry name" value="DIPEPTIDE TRANSPORT ATP-BINDING PROTEIN DPPD"/>
    <property type="match status" value="1"/>
</dbReference>
<keyword evidence="5" id="KW-0547">Nucleotide-binding</keyword>
<dbReference type="Pfam" id="PF08352">
    <property type="entry name" value="oligo_HPY"/>
    <property type="match status" value="1"/>
</dbReference>
<dbReference type="GO" id="GO:0005886">
    <property type="term" value="C:plasma membrane"/>
    <property type="evidence" value="ECO:0007669"/>
    <property type="project" value="UniProtKB-SubCell"/>
</dbReference>
<dbReference type="CDD" id="cd03257">
    <property type="entry name" value="ABC_NikE_OppD_transporters"/>
    <property type="match status" value="1"/>
</dbReference>
<keyword evidence="3" id="KW-0813">Transport</keyword>
<keyword evidence="7" id="KW-0472">Membrane</keyword>
<dbReference type="InterPro" id="IPR027417">
    <property type="entry name" value="P-loop_NTPase"/>
</dbReference>
<feature type="domain" description="ABC transporter" evidence="8">
    <location>
        <begin position="22"/>
        <end position="273"/>
    </location>
</feature>
<dbReference type="PROSITE" id="PS50893">
    <property type="entry name" value="ABC_TRANSPORTER_2"/>
    <property type="match status" value="1"/>
</dbReference>
<keyword evidence="6 9" id="KW-0067">ATP-binding</keyword>
<evidence type="ECO:0000259" key="8">
    <source>
        <dbReference type="PROSITE" id="PS50893"/>
    </source>
</evidence>
<dbReference type="GO" id="GO:0016887">
    <property type="term" value="F:ATP hydrolysis activity"/>
    <property type="evidence" value="ECO:0007669"/>
    <property type="project" value="InterPro"/>
</dbReference>
<dbReference type="SMART" id="SM00382">
    <property type="entry name" value="AAA"/>
    <property type="match status" value="1"/>
</dbReference>
<dbReference type="InterPro" id="IPR017871">
    <property type="entry name" value="ABC_transporter-like_CS"/>
</dbReference>
<comment type="subcellular location">
    <subcellularLocation>
        <location evidence="1">Cell membrane</location>
        <topology evidence="1">Peripheral membrane protein</topology>
    </subcellularLocation>
</comment>
<evidence type="ECO:0000256" key="7">
    <source>
        <dbReference type="ARBA" id="ARBA00023136"/>
    </source>
</evidence>
<keyword evidence="10" id="KW-1185">Reference proteome</keyword>
<dbReference type="InterPro" id="IPR050388">
    <property type="entry name" value="ABC_Ni/Peptide_Import"/>
</dbReference>
<dbReference type="Pfam" id="PF00005">
    <property type="entry name" value="ABC_tran"/>
    <property type="match status" value="1"/>
</dbReference>